<dbReference type="InterPro" id="IPR001347">
    <property type="entry name" value="SIS_dom"/>
</dbReference>
<dbReference type="SUPFAM" id="SSF46689">
    <property type="entry name" value="Homeodomain-like"/>
    <property type="match status" value="1"/>
</dbReference>
<evidence type="ECO:0000313" key="5">
    <source>
        <dbReference type="EMBL" id="SDU73306.1"/>
    </source>
</evidence>
<dbReference type="Gene3D" id="1.10.10.10">
    <property type="entry name" value="Winged helix-like DNA-binding domain superfamily/Winged helix DNA-binding domain"/>
    <property type="match status" value="1"/>
</dbReference>
<sequence length="303" mass="32615">MTQGAPLEGTVAQRIRQVRGSLAPGELRVVAALTDGYPTAGLVPIAQLAGEAKVSAPTALRLVSKLGFSGYGAFQEALRDEVQTRLFSPVTVYPTSDDSDPEQLGRSTGDSALADAAVLYTEGVRATVNNLSKDDLAAAVAALADTDRRVMLMGGRFTSVLAAQLHQYLRMLRPGVVLIPPGSADRMAAMTDVDDRTVAVLFDYRRYQQTTIEWGLRAAERGAQLVLVTDVYLSPLASQAASVLTTSHTGPGPFDSMAHGFVLTELLVSLVTKELGEPARSRLADFEEMQLTEERERRLPRKN</sequence>
<gene>
    <name evidence="5" type="ORF">SAMN04488548_1343937</name>
</gene>
<evidence type="ECO:0000256" key="2">
    <source>
        <dbReference type="ARBA" id="ARBA00023125"/>
    </source>
</evidence>
<dbReference type="RefSeq" id="WP_074852444.1">
    <property type="nucleotide sequence ID" value="NZ_FNLM01000034.1"/>
</dbReference>
<dbReference type="GO" id="GO:0097367">
    <property type="term" value="F:carbohydrate derivative binding"/>
    <property type="evidence" value="ECO:0007669"/>
    <property type="project" value="InterPro"/>
</dbReference>
<evidence type="ECO:0000259" key="4">
    <source>
        <dbReference type="PROSITE" id="PS51071"/>
    </source>
</evidence>
<evidence type="ECO:0000256" key="1">
    <source>
        <dbReference type="ARBA" id="ARBA00023015"/>
    </source>
</evidence>
<dbReference type="InterPro" id="IPR046348">
    <property type="entry name" value="SIS_dom_sf"/>
</dbReference>
<dbReference type="Pfam" id="PF01418">
    <property type="entry name" value="HTH_6"/>
    <property type="match status" value="1"/>
</dbReference>
<dbReference type="PANTHER" id="PTHR30514:SF18">
    <property type="entry name" value="RPIR-FAMILY TRANSCRIPTIONAL REGULATOR"/>
    <property type="match status" value="1"/>
</dbReference>
<keyword evidence="2 5" id="KW-0238">DNA-binding</keyword>
<dbReference type="GO" id="GO:1901135">
    <property type="term" value="P:carbohydrate derivative metabolic process"/>
    <property type="evidence" value="ECO:0007669"/>
    <property type="project" value="InterPro"/>
</dbReference>
<dbReference type="InterPro" id="IPR009057">
    <property type="entry name" value="Homeodomain-like_sf"/>
</dbReference>
<dbReference type="InterPro" id="IPR000281">
    <property type="entry name" value="HTH_RpiR"/>
</dbReference>
<dbReference type="PROSITE" id="PS51071">
    <property type="entry name" value="HTH_RPIR"/>
    <property type="match status" value="1"/>
</dbReference>
<dbReference type="Gene3D" id="3.40.50.10490">
    <property type="entry name" value="Glucose-6-phosphate isomerase like protein, domain 1"/>
    <property type="match status" value="1"/>
</dbReference>
<feature type="domain" description="HTH rpiR-type" evidence="4">
    <location>
        <begin position="9"/>
        <end position="85"/>
    </location>
</feature>
<organism evidence="5 6">
    <name type="scientific">Gordonia westfalica</name>
    <dbReference type="NCBI Taxonomy" id="158898"/>
    <lineage>
        <taxon>Bacteria</taxon>
        <taxon>Bacillati</taxon>
        <taxon>Actinomycetota</taxon>
        <taxon>Actinomycetes</taxon>
        <taxon>Mycobacteriales</taxon>
        <taxon>Gordoniaceae</taxon>
        <taxon>Gordonia</taxon>
    </lineage>
</organism>
<dbReference type="CDD" id="cd05013">
    <property type="entry name" value="SIS_RpiR"/>
    <property type="match status" value="1"/>
</dbReference>
<dbReference type="InterPro" id="IPR047640">
    <property type="entry name" value="RpiR-like"/>
</dbReference>
<reference evidence="5 6" key="1">
    <citation type="submission" date="2016-10" db="EMBL/GenBank/DDBJ databases">
        <authorList>
            <person name="de Groot N.N."/>
        </authorList>
    </citation>
    <scope>NUCLEOTIDE SEQUENCE [LARGE SCALE GENOMIC DNA]</scope>
    <source>
        <strain evidence="5 6">DSM 44215</strain>
    </source>
</reference>
<evidence type="ECO:0000256" key="3">
    <source>
        <dbReference type="ARBA" id="ARBA00023163"/>
    </source>
</evidence>
<dbReference type="InterPro" id="IPR036388">
    <property type="entry name" value="WH-like_DNA-bd_sf"/>
</dbReference>
<dbReference type="OrthoDB" id="3574600at2"/>
<protein>
    <submittedName>
        <fullName evidence="5">DNA-binding transcriptional regulator, MurR/RpiR family, contains HTH and SIS domains</fullName>
    </submittedName>
</protein>
<name>A0A1H2KYC9_9ACTN</name>
<dbReference type="PANTHER" id="PTHR30514">
    <property type="entry name" value="GLUCOKINASE"/>
    <property type="match status" value="1"/>
</dbReference>
<dbReference type="EMBL" id="FNLM01000034">
    <property type="protein sequence ID" value="SDU73306.1"/>
    <property type="molecule type" value="Genomic_DNA"/>
</dbReference>
<dbReference type="STRING" id="158898.SAMN04488548_1343937"/>
<dbReference type="GO" id="GO:0003700">
    <property type="term" value="F:DNA-binding transcription factor activity"/>
    <property type="evidence" value="ECO:0007669"/>
    <property type="project" value="InterPro"/>
</dbReference>
<dbReference type="InterPro" id="IPR035472">
    <property type="entry name" value="RpiR-like_SIS"/>
</dbReference>
<dbReference type="Proteomes" id="UP000183180">
    <property type="component" value="Unassembled WGS sequence"/>
</dbReference>
<proteinExistence type="predicted"/>
<accession>A0A1H2KYC9</accession>
<dbReference type="AlphaFoldDB" id="A0A1H2KYC9"/>
<keyword evidence="3" id="KW-0804">Transcription</keyword>
<dbReference type="SUPFAM" id="SSF53697">
    <property type="entry name" value="SIS domain"/>
    <property type="match status" value="1"/>
</dbReference>
<dbReference type="GO" id="GO:0003677">
    <property type="term" value="F:DNA binding"/>
    <property type="evidence" value="ECO:0007669"/>
    <property type="project" value="UniProtKB-KW"/>
</dbReference>
<dbReference type="Pfam" id="PF01380">
    <property type="entry name" value="SIS"/>
    <property type="match status" value="1"/>
</dbReference>
<evidence type="ECO:0000313" key="6">
    <source>
        <dbReference type="Proteomes" id="UP000183180"/>
    </source>
</evidence>
<keyword evidence="1" id="KW-0805">Transcription regulation</keyword>